<keyword evidence="2" id="KW-1185">Reference proteome</keyword>
<sequence>MKLPFPNRYHSAVVYLADIPNSMGSHTSPHHNASSSMFYGWNYMMRL</sequence>
<dbReference type="AlphaFoldDB" id="I1BXI0"/>
<dbReference type="Proteomes" id="UP000009138">
    <property type="component" value="Unassembled WGS sequence"/>
</dbReference>
<evidence type="ECO:0000313" key="2">
    <source>
        <dbReference type="Proteomes" id="UP000009138"/>
    </source>
</evidence>
<dbReference type="InParanoid" id="I1BXI0"/>
<dbReference type="VEuPathDB" id="FungiDB:RO3G_05615"/>
<proteinExistence type="predicted"/>
<gene>
    <name evidence="1" type="ORF">RO3G_05615</name>
</gene>
<protein>
    <submittedName>
        <fullName evidence="1">Uncharacterized protein</fullName>
    </submittedName>
</protein>
<organism evidence="1 2">
    <name type="scientific">Rhizopus delemar (strain RA 99-880 / ATCC MYA-4621 / FGSC 9543 / NRRL 43880)</name>
    <name type="common">Mucormycosis agent</name>
    <name type="synonym">Rhizopus arrhizus var. delemar</name>
    <dbReference type="NCBI Taxonomy" id="246409"/>
    <lineage>
        <taxon>Eukaryota</taxon>
        <taxon>Fungi</taxon>
        <taxon>Fungi incertae sedis</taxon>
        <taxon>Mucoromycota</taxon>
        <taxon>Mucoromycotina</taxon>
        <taxon>Mucoromycetes</taxon>
        <taxon>Mucorales</taxon>
        <taxon>Mucorineae</taxon>
        <taxon>Rhizopodaceae</taxon>
        <taxon>Rhizopus</taxon>
    </lineage>
</organism>
<dbReference type="GeneID" id="93612586"/>
<name>I1BXI0_RHIO9</name>
<reference evidence="1 2" key="1">
    <citation type="journal article" date="2009" name="PLoS Genet.">
        <title>Genomic analysis of the basal lineage fungus Rhizopus oryzae reveals a whole-genome duplication.</title>
        <authorList>
            <person name="Ma L.-J."/>
            <person name="Ibrahim A.S."/>
            <person name="Skory C."/>
            <person name="Grabherr M.G."/>
            <person name="Burger G."/>
            <person name="Butler M."/>
            <person name="Elias M."/>
            <person name="Idnurm A."/>
            <person name="Lang B.F."/>
            <person name="Sone T."/>
            <person name="Abe A."/>
            <person name="Calvo S.E."/>
            <person name="Corrochano L.M."/>
            <person name="Engels R."/>
            <person name="Fu J."/>
            <person name="Hansberg W."/>
            <person name="Kim J.-M."/>
            <person name="Kodira C.D."/>
            <person name="Koehrsen M.J."/>
            <person name="Liu B."/>
            <person name="Miranda-Saavedra D."/>
            <person name="O'Leary S."/>
            <person name="Ortiz-Castellanos L."/>
            <person name="Poulter R."/>
            <person name="Rodriguez-Romero J."/>
            <person name="Ruiz-Herrera J."/>
            <person name="Shen Y.-Q."/>
            <person name="Zeng Q."/>
            <person name="Galagan J."/>
            <person name="Birren B.W."/>
            <person name="Cuomo C.A."/>
            <person name="Wickes B.L."/>
        </authorList>
    </citation>
    <scope>NUCLEOTIDE SEQUENCE [LARGE SCALE GENOMIC DNA]</scope>
    <source>
        <strain evidence="2">RA 99-880 / ATCC MYA-4621 / FGSC 9543 / NRRL 43880</strain>
    </source>
</reference>
<evidence type="ECO:0000313" key="1">
    <source>
        <dbReference type="EMBL" id="EIE80910.1"/>
    </source>
</evidence>
<dbReference type="RefSeq" id="XP_067516306.1">
    <property type="nucleotide sequence ID" value="XM_067660205.1"/>
</dbReference>
<dbReference type="EMBL" id="CH476735">
    <property type="protein sequence ID" value="EIE80910.1"/>
    <property type="molecule type" value="Genomic_DNA"/>
</dbReference>
<accession>I1BXI0</accession>